<reference evidence="2" key="1">
    <citation type="journal article" date="2013" name="Genetics">
        <title>The draft genome and transcriptome of Panagrellus redivivus are shaped by the harsh demands of a free-living lifestyle.</title>
        <authorList>
            <person name="Srinivasan J."/>
            <person name="Dillman A.R."/>
            <person name="Macchietto M.G."/>
            <person name="Heikkinen L."/>
            <person name="Lakso M."/>
            <person name="Fracchia K.M."/>
            <person name="Antoshechkin I."/>
            <person name="Mortazavi A."/>
            <person name="Wong G."/>
            <person name="Sternberg P.W."/>
        </authorList>
    </citation>
    <scope>NUCLEOTIDE SEQUENCE [LARGE SCALE GENOMIC DNA]</scope>
    <source>
        <strain evidence="2">MT8872</strain>
    </source>
</reference>
<accession>A0A7E4ZRW7</accession>
<feature type="region of interest" description="Disordered" evidence="1">
    <location>
        <begin position="191"/>
        <end position="241"/>
    </location>
</feature>
<evidence type="ECO:0000313" key="2">
    <source>
        <dbReference type="Proteomes" id="UP000492821"/>
    </source>
</evidence>
<sequence>MEVLVDLLDDTAPMLQTEAFRTIQLVLEHEPEDMPRGPSLLDCGLLARIRSSIDAGSDHPGVIIAAFACAEAVLVESRGSALAKTIEAGLIEVALTAANNANPDSDTTQERLTALEFLLAAAQRVPKALKDHFAEEFVNNVANLCKPGPSEDAEVSKIAKKILRALEKKGVLTVEKLKELLPESGDCVSMGSTEVLDDKNNIDENETDKINEVSTKLASENDKNATNGEKQCDDGSDYENA</sequence>
<reference evidence="3" key="2">
    <citation type="submission" date="2020-10" db="UniProtKB">
        <authorList>
            <consortium name="WormBaseParasite"/>
        </authorList>
    </citation>
    <scope>IDENTIFICATION</scope>
</reference>
<name>A0A7E4ZRW7_PANRE</name>
<protein>
    <submittedName>
        <fullName evidence="3">Cnd3 domain-containing protein</fullName>
    </submittedName>
</protein>
<organism evidence="2 3">
    <name type="scientific">Panagrellus redivivus</name>
    <name type="common">Microworm</name>
    <dbReference type="NCBI Taxonomy" id="6233"/>
    <lineage>
        <taxon>Eukaryota</taxon>
        <taxon>Metazoa</taxon>
        <taxon>Ecdysozoa</taxon>
        <taxon>Nematoda</taxon>
        <taxon>Chromadorea</taxon>
        <taxon>Rhabditida</taxon>
        <taxon>Tylenchina</taxon>
        <taxon>Panagrolaimomorpha</taxon>
        <taxon>Panagrolaimoidea</taxon>
        <taxon>Panagrolaimidae</taxon>
        <taxon>Panagrellus</taxon>
    </lineage>
</organism>
<proteinExistence type="predicted"/>
<dbReference type="InterPro" id="IPR011989">
    <property type="entry name" value="ARM-like"/>
</dbReference>
<feature type="compositionally biased region" description="Polar residues" evidence="1">
    <location>
        <begin position="212"/>
        <end position="229"/>
    </location>
</feature>
<dbReference type="AlphaFoldDB" id="A0A7E4ZRW7"/>
<feature type="compositionally biased region" description="Basic and acidic residues" evidence="1">
    <location>
        <begin position="196"/>
        <end position="211"/>
    </location>
</feature>
<dbReference type="InterPro" id="IPR016024">
    <property type="entry name" value="ARM-type_fold"/>
</dbReference>
<dbReference type="SUPFAM" id="SSF48371">
    <property type="entry name" value="ARM repeat"/>
    <property type="match status" value="1"/>
</dbReference>
<dbReference type="Gene3D" id="1.25.10.10">
    <property type="entry name" value="Leucine-rich Repeat Variant"/>
    <property type="match status" value="1"/>
</dbReference>
<dbReference type="WBParaSite" id="Pan_g13840.t1">
    <property type="protein sequence ID" value="Pan_g13840.t1"/>
    <property type="gene ID" value="Pan_g13840"/>
</dbReference>
<keyword evidence="2" id="KW-1185">Reference proteome</keyword>
<evidence type="ECO:0000313" key="3">
    <source>
        <dbReference type="WBParaSite" id="Pan_g13840.t1"/>
    </source>
</evidence>
<evidence type="ECO:0000256" key="1">
    <source>
        <dbReference type="SAM" id="MobiDB-lite"/>
    </source>
</evidence>
<dbReference type="Proteomes" id="UP000492821">
    <property type="component" value="Unassembled WGS sequence"/>
</dbReference>